<dbReference type="RefSeq" id="WP_194574252.1">
    <property type="nucleotide sequence ID" value="NZ_RDOM01000767.1"/>
</dbReference>
<proteinExistence type="predicted"/>
<evidence type="ECO:0000313" key="1">
    <source>
        <dbReference type="EMBL" id="MBF4275006.1"/>
    </source>
</evidence>
<protein>
    <submittedName>
        <fullName evidence="1">Uncharacterized protein</fullName>
    </submittedName>
</protein>
<sequence>IEDIPSGSDVVFRMKGKEKTPGIRTLIKEPGLETTLVPLAGSLSHNNIEINDINIDLLGVVISVHSKI</sequence>
<reference evidence="1 2" key="1">
    <citation type="journal article" date="2021" name="PeerJ">
        <title>Analysis of 44 Vibrio anguillarum genomes reveals high genetic diversity.</title>
        <authorList>
            <person name="Hansen M.J."/>
            <person name="Dalsgaard I."/>
        </authorList>
    </citation>
    <scope>NUCLEOTIDE SEQUENCE [LARGE SCALE GENOMIC DNA]</scope>
    <source>
        <strain evidence="1 2">17-16730-2A</strain>
    </source>
</reference>
<dbReference type="Proteomes" id="UP000722957">
    <property type="component" value="Unassembled WGS sequence"/>
</dbReference>
<accession>A0ABD4KTP1</accession>
<name>A0ABD4KTP1_VIBAN</name>
<dbReference type="EMBL" id="RDOM01000767">
    <property type="protein sequence ID" value="MBF4275006.1"/>
    <property type="molecule type" value="Genomic_DNA"/>
</dbReference>
<feature type="non-terminal residue" evidence="1">
    <location>
        <position position="1"/>
    </location>
</feature>
<evidence type="ECO:0000313" key="2">
    <source>
        <dbReference type="Proteomes" id="UP000722957"/>
    </source>
</evidence>
<comment type="caution">
    <text evidence="1">The sequence shown here is derived from an EMBL/GenBank/DDBJ whole genome shotgun (WGS) entry which is preliminary data.</text>
</comment>
<organism evidence="1 2">
    <name type="scientific">Vibrio anguillarum</name>
    <name type="common">Listonella anguillarum</name>
    <dbReference type="NCBI Taxonomy" id="55601"/>
    <lineage>
        <taxon>Bacteria</taxon>
        <taxon>Pseudomonadati</taxon>
        <taxon>Pseudomonadota</taxon>
        <taxon>Gammaproteobacteria</taxon>
        <taxon>Vibrionales</taxon>
        <taxon>Vibrionaceae</taxon>
        <taxon>Vibrio</taxon>
    </lineage>
</organism>
<gene>
    <name evidence="1" type="ORF">EAY07_23965</name>
</gene>
<dbReference type="AlphaFoldDB" id="A0ABD4KTP1"/>